<protein>
    <submittedName>
        <fullName evidence="2">Uncharacterized protein</fullName>
    </submittedName>
</protein>
<name>A0ABV6UBZ0_9ACTN</name>
<dbReference type="PROSITE" id="PS51318">
    <property type="entry name" value="TAT"/>
    <property type="match status" value="1"/>
</dbReference>
<evidence type="ECO:0000313" key="3">
    <source>
        <dbReference type="Proteomes" id="UP001589870"/>
    </source>
</evidence>
<proteinExistence type="predicted"/>
<evidence type="ECO:0000256" key="1">
    <source>
        <dbReference type="SAM" id="SignalP"/>
    </source>
</evidence>
<reference evidence="2 3" key="1">
    <citation type="submission" date="2024-09" db="EMBL/GenBank/DDBJ databases">
        <authorList>
            <person name="Sun Q."/>
            <person name="Mori K."/>
        </authorList>
    </citation>
    <scope>NUCLEOTIDE SEQUENCE [LARGE SCALE GENOMIC DNA]</scope>
    <source>
        <strain evidence="2 3">TBRC 1851</strain>
    </source>
</reference>
<keyword evidence="3" id="KW-1185">Reference proteome</keyword>
<dbReference type="Proteomes" id="UP001589870">
    <property type="component" value="Unassembled WGS sequence"/>
</dbReference>
<dbReference type="EMBL" id="JBHMQT010000057">
    <property type="protein sequence ID" value="MFC0865692.1"/>
    <property type="molecule type" value="Genomic_DNA"/>
</dbReference>
<sequence>MHRKSRRLVLVALCASTLTTGGVALMSGPAMAATAGATLAPSAAYGIATAATWDDGCAGLSESSYTTSEVALPLAAPELSTVSMPVIAQPVIAQPVIAQPVLAEPMRVSVSVRPEFAAPRYYRSERFVSEPISYRYRGARFVSELEPVGFQSELSAMTSRAERRIEAATSRGEARIEQRADVAEARIKRTERKAERRLIRKERKLERRLARAAWRHLDP</sequence>
<feature type="chain" id="PRO_5045966005" evidence="1">
    <location>
        <begin position="33"/>
        <end position="219"/>
    </location>
</feature>
<feature type="signal peptide" evidence="1">
    <location>
        <begin position="1"/>
        <end position="32"/>
    </location>
</feature>
<accession>A0ABV6UBZ0</accession>
<comment type="caution">
    <text evidence="2">The sequence shown here is derived from an EMBL/GenBank/DDBJ whole genome shotgun (WGS) entry which is preliminary data.</text>
</comment>
<gene>
    <name evidence="2" type="ORF">ACFHYQ_25680</name>
</gene>
<keyword evidence="1" id="KW-0732">Signal</keyword>
<dbReference type="InterPro" id="IPR006311">
    <property type="entry name" value="TAT_signal"/>
</dbReference>
<organism evidence="2 3">
    <name type="scientific">Sphaerimonospora cavernae</name>
    <dbReference type="NCBI Taxonomy" id="1740611"/>
    <lineage>
        <taxon>Bacteria</taxon>
        <taxon>Bacillati</taxon>
        <taxon>Actinomycetota</taxon>
        <taxon>Actinomycetes</taxon>
        <taxon>Streptosporangiales</taxon>
        <taxon>Streptosporangiaceae</taxon>
        <taxon>Sphaerimonospora</taxon>
    </lineage>
</organism>
<dbReference type="RefSeq" id="WP_394303701.1">
    <property type="nucleotide sequence ID" value="NZ_JBHMQT010000057.1"/>
</dbReference>
<evidence type="ECO:0000313" key="2">
    <source>
        <dbReference type="EMBL" id="MFC0865692.1"/>
    </source>
</evidence>